<reference evidence="1" key="2">
    <citation type="journal article" date="2022" name="New Phytol.">
        <title>Evolutionary transition to the ectomycorrhizal habit in the genomes of a hyperdiverse lineage of mushroom-forming fungi.</title>
        <authorList>
            <person name="Looney B."/>
            <person name="Miyauchi S."/>
            <person name="Morin E."/>
            <person name="Drula E."/>
            <person name="Courty P.E."/>
            <person name="Kohler A."/>
            <person name="Kuo A."/>
            <person name="LaButti K."/>
            <person name="Pangilinan J."/>
            <person name="Lipzen A."/>
            <person name="Riley R."/>
            <person name="Andreopoulos W."/>
            <person name="He G."/>
            <person name="Johnson J."/>
            <person name="Nolan M."/>
            <person name="Tritt A."/>
            <person name="Barry K.W."/>
            <person name="Grigoriev I.V."/>
            <person name="Nagy L.G."/>
            <person name="Hibbett D."/>
            <person name="Henrissat B."/>
            <person name="Matheny P.B."/>
            <person name="Labbe J."/>
            <person name="Martin F.M."/>
        </authorList>
    </citation>
    <scope>NUCLEOTIDE SEQUENCE</scope>
    <source>
        <strain evidence="1">HHB10654</strain>
    </source>
</reference>
<protein>
    <submittedName>
        <fullName evidence="1">Uncharacterized protein</fullName>
    </submittedName>
</protein>
<gene>
    <name evidence="1" type="ORF">BV25DRAFT_1920804</name>
</gene>
<comment type="caution">
    <text evidence="1">The sequence shown here is derived from an EMBL/GenBank/DDBJ whole genome shotgun (WGS) entry which is preliminary data.</text>
</comment>
<dbReference type="EMBL" id="MU277260">
    <property type="protein sequence ID" value="KAI0056665.1"/>
    <property type="molecule type" value="Genomic_DNA"/>
</dbReference>
<reference evidence="1" key="1">
    <citation type="submission" date="2021-03" db="EMBL/GenBank/DDBJ databases">
        <authorList>
            <consortium name="DOE Joint Genome Institute"/>
            <person name="Ahrendt S."/>
            <person name="Looney B.P."/>
            <person name="Miyauchi S."/>
            <person name="Morin E."/>
            <person name="Drula E."/>
            <person name="Courty P.E."/>
            <person name="Chicoki N."/>
            <person name="Fauchery L."/>
            <person name="Kohler A."/>
            <person name="Kuo A."/>
            <person name="Labutti K."/>
            <person name="Pangilinan J."/>
            <person name="Lipzen A."/>
            <person name="Riley R."/>
            <person name="Andreopoulos W."/>
            <person name="He G."/>
            <person name="Johnson J."/>
            <person name="Barry K.W."/>
            <person name="Grigoriev I.V."/>
            <person name="Nagy L."/>
            <person name="Hibbett D."/>
            <person name="Henrissat B."/>
            <person name="Matheny P.B."/>
            <person name="Labbe J."/>
            <person name="Martin F."/>
        </authorList>
    </citation>
    <scope>NUCLEOTIDE SEQUENCE</scope>
    <source>
        <strain evidence="1">HHB10654</strain>
    </source>
</reference>
<name>A0ACB8SKP8_9AGAM</name>
<evidence type="ECO:0000313" key="1">
    <source>
        <dbReference type="EMBL" id="KAI0056665.1"/>
    </source>
</evidence>
<proteinExistence type="predicted"/>
<keyword evidence="2" id="KW-1185">Reference proteome</keyword>
<accession>A0ACB8SKP8</accession>
<sequence length="555" mass="60325">MQLKEPSPIPPNPPRWEPSADPASIPVPGLDTSAPVNDQIDQIEQLITLKLQDIDANFSKMQQVLSSRILPAFKRYSVATQPVREASKFWNSFYEQAAQVRIPTSDDYSSMYGQQEPEVTANLESEASTSHFDPNQTPSESSFLPGQAAVSSTPATTSRHRSQNPHDSFTTQGSDPSWTASLESPLVRLDRELQDFARDDQQSLTGESTFDDTANQTIHASPDKGKSREPSLRQNVLRQAVSPLKFRPKPKTPLRNPYIPRGMAPKEWSGVVDLRAPQTPLQENNDDDDDDDDLYMLPPGMSPPVTMALPTLGRTPRKEAAARIGRDLVGDAARSRYPPPRIGGGESSVSTAPTPPSLSRYARQGTASASESASISGMDSLMRRVEASGYQYAQEESSAMPMPIPEYDPRNASMESMSSDEDEDELVHNTAHPSAAFLLASRQRGRHDDDSFGSSSSGESADDDDDVGAEAVHPFARAGEAFDDSFDDDDGDVGAQEEQTLFGVPPAQRESAGGPGRIRMLGDDLMLDTGVIGQQLDRVEQSPTPWGGGQRHGSS</sequence>
<dbReference type="Proteomes" id="UP000814140">
    <property type="component" value="Unassembled WGS sequence"/>
</dbReference>
<organism evidence="1 2">
    <name type="scientific">Artomyces pyxidatus</name>
    <dbReference type="NCBI Taxonomy" id="48021"/>
    <lineage>
        <taxon>Eukaryota</taxon>
        <taxon>Fungi</taxon>
        <taxon>Dikarya</taxon>
        <taxon>Basidiomycota</taxon>
        <taxon>Agaricomycotina</taxon>
        <taxon>Agaricomycetes</taxon>
        <taxon>Russulales</taxon>
        <taxon>Auriscalpiaceae</taxon>
        <taxon>Artomyces</taxon>
    </lineage>
</organism>
<evidence type="ECO:0000313" key="2">
    <source>
        <dbReference type="Proteomes" id="UP000814140"/>
    </source>
</evidence>